<sequence length="286" mass="32749">MAAPIEDLDFNPFFRNLQTKFEAVYRDAQQRCCLICVPSTQAICDINITEQFIESHIFRPSPYFRGQYISLDKNDEKTIKIEDGVIKSVQGFRNSFKMKIIGEELGYNNDFKTYRIVIVDGIIAEIFKRVTTSQEQLDLIKLDRSSMGSVHSDCREFLARLPAAERLLRSLDAQAQSFSDTYMVLEAYLDDAARKVRQICANCAQDYLHRNPEYAEGPDVKALEAAIESCVTHALHRKVYSVVKRHLAAADSDLQRRLEAFRAMTLAQLEVRSELWFPYTNAGPMP</sequence>
<dbReference type="GeneID" id="106821126"/>
<dbReference type="RefSeq" id="XP_014681294.1">
    <property type="nucleotide sequence ID" value="XM_014825808.1"/>
</dbReference>
<gene>
    <name evidence="2" type="primary">LOC106821126</name>
</gene>
<evidence type="ECO:0000313" key="1">
    <source>
        <dbReference type="Proteomes" id="UP000695022"/>
    </source>
</evidence>
<protein>
    <submittedName>
        <fullName evidence="2">Uncharacterized protein</fullName>
    </submittedName>
</protein>
<accession>A0ABM1FA23</accession>
<reference evidence="2" key="1">
    <citation type="submission" date="2025-08" db="UniProtKB">
        <authorList>
            <consortium name="RefSeq"/>
        </authorList>
    </citation>
    <scope>IDENTIFICATION</scope>
</reference>
<dbReference type="PANTHER" id="PTHR24170:SF1">
    <property type="entry name" value="DOMAIN PROTEIN, PUTATIVE (AFU_ORTHOLOGUE AFUA_1G09870)-RELATED"/>
    <property type="match status" value="1"/>
</dbReference>
<dbReference type="SUPFAM" id="SSF109993">
    <property type="entry name" value="VPS9 domain"/>
    <property type="match status" value="1"/>
</dbReference>
<name>A0ABM1FA23_PRICU</name>
<dbReference type="Proteomes" id="UP000695022">
    <property type="component" value="Unplaced"/>
</dbReference>
<dbReference type="InterPro" id="IPR051248">
    <property type="entry name" value="UPF0507/Ank_repeat_27"/>
</dbReference>
<organism evidence="1 2">
    <name type="scientific">Priapulus caudatus</name>
    <name type="common">Priapulid worm</name>
    <dbReference type="NCBI Taxonomy" id="37621"/>
    <lineage>
        <taxon>Eukaryota</taxon>
        <taxon>Metazoa</taxon>
        <taxon>Ecdysozoa</taxon>
        <taxon>Scalidophora</taxon>
        <taxon>Priapulida</taxon>
        <taxon>Priapulimorpha</taxon>
        <taxon>Priapulimorphida</taxon>
        <taxon>Priapulidae</taxon>
        <taxon>Priapulus</taxon>
    </lineage>
</organism>
<evidence type="ECO:0000313" key="2">
    <source>
        <dbReference type="RefSeq" id="XP_014681294.1"/>
    </source>
</evidence>
<dbReference type="InterPro" id="IPR037191">
    <property type="entry name" value="VPS9_dom_sf"/>
</dbReference>
<keyword evidence="1" id="KW-1185">Reference proteome</keyword>
<dbReference type="PANTHER" id="PTHR24170">
    <property type="entry name" value="ANKYRIN REPEAT DOMAIN-CONTAINING PROTEIN 27"/>
    <property type="match status" value="1"/>
</dbReference>
<proteinExistence type="predicted"/>